<feature type="transmembrane region" description="Helical" evidence="1">
    <location>
        <begin position="51"/>
        <end position="72"/>
    </location>
</feature>
<dbReference type="RefSeq" id="WP_103684858.1">
    <property type="nucleotide sequence ID" value="NZ_PQGG01000030.1"/>
</dbReference>
<keyword evidence="1" id="KW-0812">Transmembrane</keyword>
<keyword evidence="1" id="KW-0472">Membrane</keyword>
<evidence type="ECO:0000256" key="1">
    <source>
        <dbReference type="SAM" id="Phobius"/>
    </source>
</evidence>
<organism evidence="2 3">
    <name type="scientific">Zhongshania marina</name>
    <dbReference type="NCBI Taxonomy" id="2304603"/>
    <lineage>
        <taxon>Bacteria</taxon>
        <taxon>Pseudomonadati</taxon>
        <taxon>Pseudomonadota</taxon>
        <taxon>Gammaproteobacteria</taxon>
        <taxon>Cellvibrionales</taxon>
        <taxon>Spongiibacteraceae</taxon>
        <taxon>Zhongshania</taxon>
    </lineage>
</organism>
<evidence type="ECO:0008006" key="4">
    <source>
        <dbReference type="Google" id="ProtNLM"/>
    </source>
</evidence>
<evidence type="ECO:0000313" key="3">
    <source>
        <dbReference type="Proteomes" id="UP000237222"/>
    </source>
</evidence>
<feature type="transmembrane region" description="Helical" evidence="1">
    <location>
        <begin position="147"/>
        <end position="163"/>
    </location>
</feature>
<reference evidence="2" key="1">
    <citation type="submission" date="2018-01" db="EMBL/GenBank/DDBJ databases">
        <authorList>
            <person name="Yu X.-D."/>
        </authorList>
    </citation>
    <scope>NUCLEOTIDE SEQUENCE</scope>
    <source>
        <strain evidence="2">ZX-21</strain>
    </source>
</reference>
<dbReference type="OrthoDB" id="9807787at2"/>
<evidence type="ECO:0000313" key="2">
    <source>
        <dbReference type="EMBL" id="POP52243.1"/>
    </source>
</evidence>
<proteinExistence type="predicted"/>
<dbReference type="InterPro" id="IPR007498">
    <property type="entry name" value="PqiA-like"/>
</dbReference>
<dbReference type="EMBL" id="PQGG01000030">
    <property type="protein sequence ID" value="POP52243.1"/>
    <property type="molecule type" value="Genomic_DNA"/>
</dbReference>
<sequence length="209" mass="23678">MAEPSHIPHEFTACPDCDLLLQTAQSDHTLEGRCPRCKAVLWHAAKHTDTVSFAAAISGLILFYPAMTLPILKLKMVGQHGSNSLLGGIYRMWVEQEQILAVLIMLCSLLAPLLHLLLTAVVCFSVRFNHYPSHFPLWIKYKCWMQSWNMLEVYAMGIIVAYVKMMHDGEVTVSAGTYCLSGLLLCVILCSQYFHEEQAWQHWEKNKPA</sequence>
<name>A0A2S4HE24_9GAMM</name>
<dbReference type="Pfam" id="PF04403">
    <property type="entry name" value="PqiA"/>
    <property type="match status" value="1"/>
</dbReference>
<protein>
    <recommendedName>
        <fullName evidence="4">Paraquat-inducible protein A</fullName>
    </recommendedName>
</protein>
<feature type="transmembrane region" description="Helical" evidence="1">
    <location>
        <begin position="99"/>
        <end position="127"/>
    </location>
</feature>
<gene>
    <name evidence="2" type="ORF">C0068_12740</name>
</gene>
<dbReference type="AlphaFoldDB" id="A0A2S4HE24"/>
<feature type="transmembrane region" description="Helical" evidence="1">
    <location>
        <begin position="175"/>
        <end position="194"/>
    </location>
</feature>
<comment type="caution">
    <text evidence="2">The sequence shown here is derived from an EMBL/GenBank/DDBJ whole genome shotgun (WGS) entry which is preliminary data.</text>
</comment>
<keyword evidence="1" id="KW-1133">Transmembrane helix</keyword>
<dbReference type="Proteomes" id="UP000237222">
    <property type="component" value="Unassembled WGS sequence"/>
</dbReference>
<accession>A0A2S4HE24</accession>